<dbReference type="Gene3D" id="3.20.20.100">
    <property type="entry name" value="NADP-dependent oxidoreductase domain"/>
    <property type="match status" value="1"/>
</dbReference>
<dbReference type="InterPro" id="IPR036812">
    <property type="entry name" value="NAD(P)_OxRdtase_dom_sf"/>
</dbReference>
<accession>A0A7J5C031</accession>
<dbReference type="AlphaFoldDB" id="A0A7J5C031"/>
<dbReference type="RefSeq" id="WP_158039330.1">
    <property type="nucleotide sequence ID" value="NZ_JACCFV010000001.1"/>
</dbReference>
<sequence>MTNDHTTTTGEAPRRSLGDALEVFPVVLGGNVFGWTADRDTSFEVLDRFVAGGGNAIDTADVYSAWVPGNSGGESETIIGEWLAARTRPSDLVVATKVAMWSEAPGLSPDNIARAVDGSLGRLGVDAIDLYYAHQEDPGTPIAESAAAMSALVDAGKVRYLGLSNYSPAAMREWIEVADREGLHRPVALQPRYSLVERGIEDEVLPTARELGLGVLPYSTLASGFLTGKYRSDAPRPDTPRAAGAGAYLESAHGERILRALDGISGRLKVQPGSVALAWLLAKPGITAPIASARNIAQLPLLLDAARITLDPSEIDELDRASQG</sequence>
<dbReference type="SUPFAM" id="SSF51430">
    <property type="entry name" value="NAD(P)-linked oxidoreductase"/>
    <property type="match status" value="1"/>
</dbReference>
<dbReference type="GO" id="GO:0005829">
    <property type="term" value="C:cytosol"/>
    <property type="evidence" value="ECO:0007669"/>
    <property type="project" value="TreeGrafter"/>
</dbReference>
<name>A0A7J5C031_9MICO</name>
<dbReference type="OrthoDB" id="9768793at2"/>
<dbReference type="InterPro" id="IPR020471">
    <property type="entry name" value="AKR"/>
</dbReference>
<dbReference type="InterPro" id="IPR050523">
    <property type="entry name" value="AKR_Detox_Biosynth"/>
</dbReference>
<dbReference type="Proteomes" id="UP000467240">
    <property type="component" value="Unassembled WGS sequence"/>
</dbReference>
<dbReference type="PANTHER" id="PTHR43364:SF6">
    <property type="entry name" value="OXIDOREDUCTASE-RELATED"/>
    <property type="match status" value="1"/>
</dbReference>
<organism evidence="2 3">
    <name type="scientific">Pseudoclavibacter chungangensis</name>
    <dbReference type="NCBI Taxonomy" id="587635"/>
    <lineage>
        <taxon>Bacteria</taxon>
        <taxon>Bacillati</taxon>
        <taxon>Actinomycetota</taxon>
        <taxon>Actinomycetes</taxon>
        <taxon>Micrococcales</taxon>
        <taxon>Microbacteriaceae</taxon>
        <taxon>Pseudoclavibacter</taxon>
    </lineage>
</organism>
<feature type="domain" description="NADP-dependent oxidoreductase" evidence="1">
    <location>
        <begin position="26"/>
        <end position="321"/>
    </location>
</feature>
<comment type="caution">
    <text evidence="2">The sequence shown here is derived from an EMBL/GenBank/DDBJ whole genome shotgun (WGS) entry which is preliminary data.</text>
</comment>
<reference evidence="2 3" key="1">
    <citation type="submission" date="2019-09" db="EMBL/GenBank/DDBJ databases">
        <title>Phylogeny of genus Pseudoclavibacter and closely related genus.</title>
        <authorList>
            <person name="Li Y."/>
        </authorList>
    </citation>
    <scope>NUCLEOTIDE SEQUENCE [LARGE SCALE GENOMIC DNA]</scope>
    <source>
        <strain evidence="2 3">DSM 23821</strain>
    </source>
</reference>
<evidence type="ECO:0000313" key="2">
    <source>
        <dbReference type="EMBL" id="KAB1660230.1"/>
    </source>
</evidence>
<keyword evidence="3" id="KW-1185">Reference proteome</keyword>
<dbReference type="GO" id="GO:0016491">
    <property type="term" value="F:oxidoreductase activity"/>
    <property type="evidence" value="ECO:0007669"/>
    <property type="project" value="InterPro"/>
</dbReference>
<protein>
    <submittedName>
        <fullName evidence="2">Aldo/keto reductase</fullName>
    </submittedName>
</protein>
<dbReference type="Pfam" id="PF00248">
    <property type="entry name" value="Aldo_ket_red"/>
    <property type="match status" value="1"/>
</dbReference>
<dbReference type="PANTHER" id="PTHR43364">
    <property type="entry name" value="NADH-SPECIFIC METHYLGLYOXAL REDUCTASE-RELATED"/>
    <property type="match status" value="1"/>
</dbReference>
<gene>
    <name evidence="2" type="ORF">F8O01_02540</name>
</gene>
<dbReference type="EMBL" id="WBJZ01000003">
    <property type="protein sequence ID" value="KAB1660230.1"/>
    <property type="molecule type" value="Genomic_DNA"/>
</dbReference>
<proteinExistence type="predicted"/>
<dbReference type="InterPro" id="IPR018170">
    <property type="entry name" value="Aldo/ket_reductase_CS"/>
</dbReference>
<evidence type="ECO:0000259" key="1">
    <source>
        <dbReference type="Pfam" id="PF00248"/>
    </source>
</evidence>
<evidence type="ECO:0000313" key="3">
    <source>
        <dbReference type="Proteomes" id="UP000467240"/>
    </source>
</evidence>
<dbReference type="PROSITE" id="PS00062">
    <property type="entry name" value="ALDOKETO_REDUCTASE_2"/>
    <property type="match status" value="1"/>
</dbReference>
<dbReference type="PRINTS" id="PR00069">
    <property type="entry name" value="ALDKETRDTASE"/>
</dbReference>
<dbReference type="CDD" id="cd19081">
    <property type="entry name" value="AKR_AKR9C1"/>
    <property type="match status" value="1"/>
</dbReference>
<dbReference type="InterPro" id="IPR023210">
    <property type="entry name" value="NADP_OxRdtase_dom"/>
</dbReference>